<comment type="caution">
    <text evidence="2">The sequence shown here is derived from an EMBL/GenBank/DDBJ whole genome shotgun (WGS) entry which is preliminary data.</text>
</comment>
<dbReference type="EMBL" id="JBHSSW010000011">
    <property type="protein sequence ID" value="MFC6198304.1"/>
    <property type="molecule type" value="Genomic_DNA"/>
</dbReference>
<proteinExistence type="predicted"/>
<accession>A0ABW1SAS1</accession>
<evidence type="ECO:0008006" key="4">
    <source>
        <dbReference type="Google" id="ProtNLM"/>
    </source>
</evidence>
<reference evidence="3" key="1">
    <citation type="journal article" date="2019" name="Int. J. Syst. Evol. Microbiol.">
        <title>The Global Catalogue of Microorganisms (GCM) 10K type strain sequencing project: providing services to taxonomists for standard genome sequencing and annotation.</title>
        <authorList>
            <consortium name="The Broad Institute Genomics Platform"/>
            <consortium name="The Broad Institute Genome Sequencing Center for Infectious Disease"/>
            <person name="Wu L."/>
            <person name="Ma J."/>
        </authorList>
    </citation>
    <scope>NUCLEOTIDE SEQUENCE [LARGE SCALE GENOMIC DNA]</scope>
    <source>
        <strain evidence="3">CGMCC-1.15741</strain>
    </source>
</reference>
<feature type="region of interest" description="Disordered" evidence="1">
    <location>
        <begin position="1"/>
        <end position="70"/>
    </location>
</feature>
<dbReference type="RefSeq" id="WP_217847099.1">
    <property type="nucleotide sequence ID" value="NZ_JBHSSW010000011.1"/>
</dbReference>
<sequence>MTGLTLSQAAKALGKSKSTLNRAIKTGRLSATRNEDGTFSINPAELYRAFPEPSENARQERPREQDRTVVPDDYGSRISLLQQLLEREREAVADLKEERDRWRQQATSLLANQEATPSTQPIEKRRRWWPF</sequence>
<evidence type="ECO:0000313" key="3">
    <source>
        <dbReference type="Proteomes" id="UP001596303"/>
    </source>
</evidence>
<feature type="compositionally biased region" description="Polar residues" evidence="1">
    <location>
        <begin position="110"/>
        <end position="121"/>
    </location>
</feature>
<name>A0ABW1SAS1_9PROT</name>
<organism evidence="2 3">
    <name type="scientific">Ponticaulis profundi</name>
    <dbReference type="NCBI Taxonomy" id="2665222"/>
    <lineage>
        <taxon>Bacteria</taxon>
        <taxon>Pseudomonadati</taxon>
        <taxon>Pseudomonadota</taxon>
        <taxon>Alphaproteobacteria</taxon>
        <taxon>Hyphomonadales</taxon>
        <taxon>Hyphomonadaceae</taxon>
        <taxon>Ponticaulis</taxon>
    </lineage>
</organism>
<feature type="compositionally biased region" description="Basic and acidic residues" evidence="1">
    <location>
        <begin position="55"/>
        <end position="70"/>
    </location>
</feature>
<dbReference type="Proteomes" id="UP001596303">
    <property type="component" value="Unassembled WGS sequence"/>
</dbReference>
<dbReference type="GeneID" id="97050353"/>
<protein>
    <recommendedName>
        <fullName evidence="4">Helix-turn-helix domain-containing protein</fullName>
    </recommendedName>
</protein>
<evidence type="ECO:0000256" key="1">
    <source>
        <dbReference type="SAM" id="MobiDB-lite"/>
    </source>
</evidence>
<feature type="compositionally biased region" description="Polar residues" evidence="1">
    <location>
        <begin position="29"/>
        <end position="41"/>
    </location>
</feature>
<keyword evidence="3" id="KW-1185">Reference proteome</keyword>
<evidence type="ECO:0000313" key="2">
    <source>
        <dbReference type="EMBL" id="MFC6198304.1"/>
    </source>
</evidence>
<feature type="region of interest" description="Disordered" evidence="1">
    <location>
        <begin position="110"/>
        <end position="131"/>
    </location>
</feature>
<gene>
    <name evidence="2" type="ORF">ACFQDM_09450</name>
</gene>